<dbReference type="RefSeq" id="WP_386161409.1">
    <property type="nucleotide sequence ID" value="NZ_JBHMBS010000022.1"/>
</dbReference>
<dbReference type="EMBL" id="JBHMBS010000022">
    <property type="protein sequence ID" value="MFB9680402.1"/>
    <property type="molecule type" value="Genomic_DNA"/>
</dbReference>
<dbReference type="InterPro" id="IPR011042">
    <property type="entry name" value="6-blade_b-propeller_TolB-like"/>
</dbReference>
<comment type="caution">
    <text evidence="1">The sequence shown here is derived from an EMBL/GenBank/DDBJ whole genome shotgun (WGS) entry which is preliminary data.</text>
</comment>
<dbReference type="Gene3D" id="2.120.10.30">
    <property type="entry name" value="TolB, C-terminal domain"/>
    <property type="match status" value="1"/>
</dbReference>
<name>A0ABV5TN10_9ACTN</name>
<evidence type="ECO:0000313" key="2">
    <source>
        <dbReference type="Proteomes" id="UP001589610"/>
    </source>
</evidence>
<evidence type="ECO:0000313" key="1">
    <source>
        <dbReference type="EMBL" id="MFB9680402.1"/>
    </source>
</evidence>
<dbReference type="SUPFAM" id="SSF82171">
    <property type="entry name" value="DPP6 N-terminal domain-like"/>
    <property type="match status" value="1"/>
</dbReference>
<reference evidence="1 2" key="1">
    <citation type="submission" date="2024-09" db="EMBL/GenBank/DDBJ databases">
        <authorList>
            <person name="Sun Q."/>
            <person name="Mori K."/>
        </authorList>
    </citation>
    <scope>NUCLEOTIDE SEQUENCE [LARGE SCALE GENOMIC DNA]</scope>
    <source>
        <strain evidence="1 2">JCM 3028</strain>
    </source>
</reference>
<accession>A0ABV5TN10</accession>
<keyword evidence="2" id="KW-1185">Reference proteome</keyword>
<sequence>MVIVVNWRSPVNRLGRRGFVFVSLMMGAVVSQLINTAAAYRESSAVHVKVSTKIAKPPAPTLPKKLSEPIRYAYSPCGDFGKTCGVWHVVATSGKQWAVRDALPDEDLGKVAVSPDGVRLAYVLARSERLVIRDLKRGTVRFVPTPKSWEGWEMSFGFSHNSRWLAVDSVGGHPESRAIRYDVKTTKVLTLPRACCVIGISDVGTTFVAVHKDSAKTTEASAVRPGRTSKVRFSILPYLMLSKTHVSPDGRLLAFDGEQYGVPSRTVGTLDAKTGQIVGRVTPDIDDLRKIESFVYWYDTSRVLIHVETKAYEPQLYLVDVHTGRAERVLLPEDAFDLHSVIVSSHVGVAE</sequence>
<organism evidence="1 2">
    <name type="scientific">Streptosporangium vulgare</name>
    <dbReference type="NCBI Taxonomy" id="46190"/>
    <lineage>
        <taxon>Bacteria</taxon>
        <taxon>Bacillati</taxon>
        <taxon>Actinomycetota</taxon>
        <taxon>Actinomycetes</taxon>
        <taxon>Streptosporangiales</taxon>
        <taxon>Streptosporangiaceae</taxon>
        <taxon>Streptosporangium</taxon>
    </lineage>
</organism>
<dbReference type="Proteomes" id="UP001589610">
    <property type="component" value="Unassembled WGS sequence"/>
</dbReference>
<proteinExistence type="predicted"/>
<protein>
    <submittedName>
        <fullName evidence="1">Uncharacterized protein</fullName>
    </submittedName>
</protein>
<gene>
    <name evidence="1" type="ORF">ACFFRH_33415</name>
</gene>